<evidence type="ECO:0000256" key="1">
    <source>
        <dbReference type="SAM" id="MobiDB-lite"/>
    </source>
</evidence>
<evidence type="ECO:0000313" key="3">
    <source>
        <dbReference type="Proteomes" id="UP001279734"/>
    </source>
</evidence>
<evidence type="ECO:0000313" key="2">
    <source>
        <dbReference type="EMBL" id="GMH02625.1"/>
    </source>
</evidence>
<proteinExistence type="predicted"/>
<organism evidence="2 3">
    <name type="scientific">Nepenthes gracilis</name>
    <name type="common">Slender pitcher plant</name>
    <dbReference type="NCBI Taxonomy" id="150966"/>
    <lineage>
        <taxon>Eukaryota</taxon>
        <taxon>Viridiplantae</taxon>
        <taxon>Streptophyta</taxon>
        <taxon>Embryophyta</taxon>
        <taxon>Tracheophyta</taxon>
        <taxon>Spermatophyta</taxon>
        <taxon>Magnoliopsida</taxon>
        <taxon>eudicotyledons</taxon>
        <taxon>Gunneridae</taxon>
        <taxon>Pentapetalae</taxon>
        <taxon>Caryophyllales</taxon>
        <taxon>Nepenthaceae</taxon>
        <taxon>Nepenthes</taxon>
    </lineage>
</organism>
<feature type="region of interest" description="Disordered" evidence="1">
    <location>
        <begin position="1"/>
        <end position="36"/>
    </location>
</feature>
<protein>
    <submittedName>
        <fullName evidence="2">Uncharacterized protein</fullName>
    </submittedName>
</protein>
<gene>
    <name evidence="2" type="ORF">Nepgr_004464</name>
</gene>
<name>A0AAD3XFA4_NEPGR</name>
<reference evidence="2" key="1">
    <citation type="submission" date="2023-05" db="EMBL/GenBank/DDBJ databases">
        <title>Nepenthes gracilis genome sequencing.</title>
        <authorList>
            <person name="Fukushima K."/>
        </authorList>
    </citation>
    <scope>NUCLEOTIDE SEQUENCE</scope>
    <source>
        <strain evidence="2">SING2019-196</strain>
    </source>
</reference>
<feature type="compositionally biased region" description="Basic and acidic residues" evidence="1">
    <location>
        <begin position="1"/>
        <end position="15"/>
    </location>
</feature>
<sequence length="99" mass="11147">MTRKGDEVIWGHPTEHQNQTQSSNYVSPQSHLPRRPIHIPAISNPIPKQLATRVNTPGCRHEIRAVRRVCSTCNIEGFPTMPLKGVVQESIECREGRAL</sequence>
<dbReference type="EMBL" id="BSYO01000003">
    <property type="protein sequence ID" value="GMH02625.1"/>
    <property type="molecule type" value="Genomic_DNA"/>
</dbReference>
<dbReference type="AlphaFoldDB" id="A0AAD3XFA4"/>
<dbReference type="Proteomes" id="UP001279734">
    <property type="component" value="Unassembled WGS sequence"/>
</dbReference>
<feature type="compositionally biased region" description="Polar residues" evidence="1">
    <location>
        <begin position="16"/>
        <end position="30"/>
    </location>
</feature>
<comment type="caution">
    <text evidence="2">The sequence shown here is derived from an EMBL/GenBank/DDBJ whole genome shotgun (WGS) entry which is preliminary data.</text>
</comment>
<accession>A0AAD3XFA4</accession>
<keyword evidence="3" id="KW-1185">Reference proteome</keyword>